<dbReference type="GO" id="GO:0015979">
    <property type="term" value="P:photosynthesis"/>
    <property type="evidence" value="ECO:0007669"/>
    <property type="project" value="InterPro"/>
</dbReference>
<dbReference type="NCBIfam" id="TIGR02019">
    <property type="entry name" value="BchJ"/>
    <property type="match status" value="1"/>
</dbReference>
<dbReference type="RefSeq" id="WP_145344076.1">
    <property type="nucleotide sequence ID" value="NZ_SMLY01000083.1"/>
</dbReference>
<dbReference type="SMART" id="SM00989">
    <property type="entry name" value="V4R"/>
    <property type="match status" value="1"/>
</dbReference>
<dbReference type="SUPFAM" id="SSF111126">
    <property type="entry name" value="Ligand-binding domain in the NO signalling and Golgi transport"/>
    <property type="match status" value="1"/>
</dbReference>
<protein>
    <submittedName>
        <fullName evidence="2">Divinyl protochlorophyllide a 8-vinyl-reductase</fullName>
    </submittedName>
</protein>
<dbReference type="GO" id="GO:0030494">
    <property type="term" value="P:bacteriochlorophyll biosynthetic process"/>
    <property type="evidence" value="ECO:0007669"/>
    <property type="project" value="InterPro"/>
</dbReference>
<evidence type="ECO:0000313" key="2">
    <source>
        <dbReference type="EMBL" id="TWI85979.1"/>
    </source>
</evidence>
<dbReference type="AlphaFoldDB" id="A0A562SXF6"/>
<dbReference type="EMBL" id="VLLF01000006">
    <property type="protein sequence ID" value="TWI85979.1"/>
    <property type="molecule type" value="Genomic_DNA"/>
</dbReference>
<dbReference type="InterPro" id="IPR010249">
    <property type="entry name" value="BchJ"/>
</dbReference>
<dbReference type="Pfam" id="PF02830">
    <property type="entry name" value="V4R"/>
    <property type="match status" value="1"/>
</dbReference>
<dbReference type="OrthoDB" id="2080515at2"/>
<evidence type="ECO:0000313" key="3">
    <source>
        <dbReference type="Proteomes" id="UP000320593"/>
    </source>
</evidence>
<comment type="caution">
    <text evidence="2">The sequence shown here is derived from an EMBL/GenBank/DDBJ whole genome shotgun (WGS) entry which is preliminary data.</text>
</comment>
<dbReference type="InterPro" id="IPR004096">
    <property type="entry name" value="V4R"/>
</dbReference>
<dbReference type="PANTHER" id="PTHR35090">
    <property type="entry name" value="DNA-DIRECTED RNA POLYMERASE SUBUNIT I"/>
    <property type="match status" value="1"/>
</dbReference>
<dbReference type="Proteomes" id="UP000320593">
    <property type="component" value="Unassembled WGS sequence"/>
</dbReference>
<sequence length="202" mass="21913">MTPSIASASTESLIGPNAVSQLLDVLTKEGGAELRSDFERKAGLVPLPDLTSMIPETVAATAHNTVRHCYAKTSIGILKRAGYQTGDYILANRIPAPAKWLLKALPDFLASRLLAQAVAKHAWTFAGSGEFRVTSQNPLTFTLKDNPLIRGENAASPQCIWHAMVFQRLFNALVDANAKVIETECCAMGHPACRFQISYENT</sequence>
<feature type="domain" description="4-vinyl reductase 4VR" evidence="1">
    <location>
        <begin position="138"/>
        <end position="199"/>
    </location>
</feature>
<keyword evidence="3" id="KW-1185">Reference proteome</keyword>
<reference evidence="2 3" key="1">
    <citation type="submission" date="2019-07" db="EMBL/GenBank/DDBJ databases">
        <title>Genomic Encyclopedia of Archaeal and Bacterial Type Strains, Phase II (KMG-II): from individual species to whole genera.</title>
        <authorList>
            <person name="Goeker M."/>
        </authorList>
    </citation>
    <scope>NUCLEOTIDE SEQUENCE [LARGE SCALE GENOMIC DNA]</scope>
    <source>
        <strain evidence="2 3">ATCC BAA-252</strain>
    </source>
</reference>
<dbReference type="InterPro" id="IPR024096">
    <property type="entry name" value="NO_sig/Golgi_transp_ligand-bd"/>
</dbReference>
<organism evidence="2 3">
    <name type="scientific">Roseibium hamelinense</name>
    <dbReference type="NCBI Taxonomy" id="150831"/>
    <lineage>
        <taxon>Bacteria</taxon>
        <taxon>Pseudomonadati</taxon>
        <taxon>Pseudomonadota</taxon>
        <taxon>Alphaproteobacteria</taxon>
        <taxon>Hyphomicrobiales</taxon>
        <taxon>Stappiaceae</taxon>
        <taxon>Roseibium</taxon>
    </lineage>
</organism>
<proteinExistence type="predicted"/>
<evidence type="ECO:0000259" key="1">
    <source>
        <dbReference type="SMART" id="SM00989"/>
    </source>
</evidence>
<gene>
    <name evidence="2" type="ORF">JM93_02686</name>
</gene>
<dbReference type="Gene3D" id="3.30.1380.20">
    <property type="entry name" value="Trafficking protein particle complex subunit 3"/>
    <property type="match status" value="1"/>
</dbReference>
<accession>A0A562SXF6</accession>
<name>A0A562SXF6_9HYPH</name>
<dbReference type="PANTHER" id="PTHR35090:SF1">
    <property type="entry name" value="SLR0144 PROTEIN"/>
    <property type="match status" value="1"/>
</dbReference>